<dbReference type="InterPro" id="IPR021836">
    <property type="entry name" value="DUF3429"/>
</dbReference>
<keyword evidence="3" id="KW-1185">Reference proteome</keyword>
<feature type="transmembrane region" description="Helical" evidence="1">
    <location>
        <begin position="74"/>
        <end position="90"/>
    </location>
</feature>
<gene>
    <name evidence="2" type="ORF">JKL49_04385</name>
</gene>
<feature type="transmembrane region" description="Helical" evidence="1">
    <location>
        <begin position="125"/>
        <end position="143"/>
    </location>
</feature>
<reference evidence="2" key="1">
    <citation type="submission" date="2021-04" db="EMBL/GenBank/DDBJ databases">
        <title>Draft genome assembly of strain Phenylobacterium sp. 20VBR1 using MiniION and Illumina platforms.</title>
        <authorList>
            <person name="Thomas F.A."/>
            <person name="Krishnan K.P."/>
            <person name="Sinha R.K."/>
        </authorList>
    </citation>
    <scope>NUCLEOTIDE SEQUENCE</scope>
    <source>
        <strain evidence="2">20VBR1</strain>
    </source>
</reference>
<proteinExistence type="predicted"/>
<dbReference type="EMBL" id="JAGSGD010000001">
    <property type="protein sequence ID" value="MBR7618617.1"/>
    <property type="molecule type" value="Genomic_DNA"/>
</dbReference>
<comment type="caution">
    <text evidence="2">The sequence shown here is derived from an EMBL/GenBank/DDBJ whole genome shotgun (WGS) entry which is preliminary data.</text>
</comment>
<sequence length="149" mass="16053">MDAETSAPKPMWAIALIGLAAFPLSASLYAYGPPQWSSHALNVLLAWSAIMLGFLGGIRWGLESSREAPRWQRLAGSIISPIVGFGLIVARGDIPTSWIITGLMGAFIVQWLFDHSAPDVPARYPRLMTVLTLGASVSLAMALEQAMKM</sequence>
<feature type="transmembrane region" description="Helical" evidence="1">
    <location>
        <begin position="96"/>
        <end position="113"/>
    </location>
</feature>
<dbReference type="AlphaFoldDB" id="A0A941HVW4"/>
<feature type="transmembrane region" description="Helical" evidence="1">
    <location>
        <begin position="12"/>
        <end position="32"/>
    </location>
</feature>
<evidence type="ECO:0000256" key="1">
    <source>
        <dbReference type="SAM" id="Phobius"/>
    </source>
</evidence>
<name>A0A941HVW4_9CAUL</name>
<keyword evidence="1" id="KW-0472">Membrane</keyword>
<keyword evidence="1" id="KW-0812">Transmembrane</keyword>
<dbReference type="RefSeq" id="WP_215338492.1">
    <property type="nucleotide sequence ID" value="NZ_JAGSGD010000001.1"/>
</dbReference>
<protein>
    <submittedName>
        <fullName evidence="2">DUF3429 domain-containing protein</fullName>
    </submittedName>
</protein>
<organism evidence="2 3">
    <name type="scientific">Phenylobacterium glaciei</name>
    <dbReference type="NCBI Taxonomy" id="2803784"/>
    <lineage>
        <taxon>Bacteria</taxon>
        <taxon>Pseudomonadati</taxon>
        <taxon>Pseudomonadota</taxon>
        <taxon>Alphaproteobacteria</taxon>
        <taxon>Caulobacterales</taxon>
        <taxon>Caulobacteraceae</taxon>
        <taxon>Phenylobacterium</taxon>
    </lineage>
</organism>
<evidence type="ECO:0000313" key="2">
    <source>
        <dbReference type="EMBL" id="MBR7618617.1"/>
    </source>
</evidence>
<dbReference type="Pfam" id="PF11911">
    <property type="entry name" value="DUF3429"/>
    <property type="match status" value="1"/>
</dbReference>
<keyword evidence="1" id="KW-1133">Transmembrane helix</keyword>
<dbReference type="Proteomes" id="UP000622580">
    <property type="component" value="Unassembled WGS sequence"/>
</dbReference>
<accession>A0A941HVW4</accession>
<feature type="transmembrane region" description="Helical" evidence="1">
    <location>
        <begin position="44"/>
        <end position="62"/>
    </location>
</feature>
<evidence type="ECO:0000313" key="3">
    <source>
        <dbReference type="Proteomes" id="UP000622580"/>
    </source>
</evidence>